<dbReference type="GO" id="GO:0006508">
    <property type="term" value="P:proteolysis"/>
    <property type="evidence" value="ECO:0007669"/>
    <property type="project" value="UniProtKB-KW"/>
</dbReference>
<dbReference type="PANTHER" id="PTHR34858:SF1">
    <property type="entry name" value="CYSO-CYSTEINE PEPTIDASE"/>
    <property type="match status" value="1"/>
</dbReference>
<accession>A0A6M0RK43</accession>
<gene>
    <name evidence="6" type="ORF">DXZ20_11270</name>
</gene>
<evidence type="ECO:0000256" key="4">
    <source>
        <dbReference type="ARBA" id="ARBA00022833"/>
    </source>
</evidence>
<comment type="caution">
    <text evidence="6">The sequence shown here is derived from an EMBL/GenBank/DDBJ whole genome shotgun (WGS) entry which is preliminary data.</text>
</comment>
<sequence>MNKIAVSVKQKISALAQEGSPYEVCGFILADDSLHVAENIAHEYKQCDPGYDDARETHFAIDPDSQSFFEENQDLIKAVFHSHTSPKVSGYLSPDDVHNSIAANVPYVVYHCHPDFESWDLFDPDGLHPYPLERRGSANPSSLAFYLGWRFEFPRSDCLTLFRNYFRGRLGIEIRNYPRPKRQRDCFVEGWDAYRENFSREGFVKLPEGATLRANDILLSTLVGVTPHHVSIVIDPEKKTALHLQEPGMVSELYVHSGPIWENRTKSAWRHRHLT</sequence>
<protein>
    <submittedName>
        <fullName evidence="6">Uncharacterized protein</fullName>
    </submittedName>
</protein>
<dbReference type="SUPFAM" id="SSF102712">
    <property type="entry name" value="JAB1/MPN domain"/>
    <property type="match status" value="1"/>
</dbReference>
<dbReference type="RefSeq" id="WP_163698214.1">
    <property type="nucleotide sequence ID" value="NZ_QXHD01000004.1"/>
</dbReference>
<evidence type="ECO:0000256" key="3">
    <source>
        <dbReference type="ARBA" id="ARBA00022801"/>
    </source>
</evidence>
<proteinExistence type="predicted"/>
<reference evidence="6 7" key="1">
    <citation type="journal article" date="2020" name="Microb. Ecol.">
        <title>Ecogenomics of the Marine Benthic Filamentous Cyanobacterium Adonisia.</title>
        <authorList>
            <person name="Walter J.M."/>
            <person name="Coutinho F.H."/>
            <person name="Leomil L."/>
            <person name="Hargreaves P.I."/>
            <person name="Campeao M.E."/>
            <person name="Vieira V.V."/>
            <person name="Silva B.S."/>
            <person name="Fistarol G.O."/>
            <person name="Salomon P.S."/>
            <person name="Sawabe T."/>
            <person name="Mino S."/>
            <person name="Hosokawa M."/>
            <person name="Miyashita H."/>
            <person name="Maruyama F."/>
            <person name="van Verk M.C."/>
            <person name="Dutilh B.E."/>
            <person name="Thompson C.C."/>
            <person name="Thompson F.L."/>
        </authorList>
    </citation>
    <scope>NUCLEOTIDE SEQUENCE [LARGE SCALE GENOMIC DNA]</scope>
    <source>
        <strain evidence="6 7">CCMR0081</strain>
    </source>
</reference>
<dbReference type="PANTHER" id="PTHR34858">
    <property type="entry name" value="CYSO-CYSTEINE PEPTIDASE"/>
    <property type="match status" value="1"/>
</dbReference>
<organism evidence="6 7">
    <name type="scientific">Adonisia turfae CCMR0081</name>
    <dbReference type="NCBI Taxonomy" id="2292702"/>
    <lineage>
        <taxon>Bacteria</taxon>
        <taxon>Bacillati</taxon>
        <taxon>Cyanobacteriota</taxon>
        <taxon>Adonisia</taxon>
        <taxon>Adonisia turfae</taxon>
    </lineage>
</organism>
<dbReference type="Gene3D" id="3.40.140.10">
    <property type="entry name" value="Cytidine Deaminase, domain 2"/>
    <property type="match status" value="1"/>
</dbReference>
<keyword evidence="1" id="KW-0645">Protease</keyword>
<dbReference type="AlphaFoldDB" id="A0A6M0RK43"/>
<evidence type="ECO:0000313" key="6">
    <source>
        <dbReference type="EMBL" id="NEZ56240.1"/>
    </source>
</evidence>
<keyword evidence="5" id="KW-0482">Metalloprotease</keyword>
<keyword evidence="3" id="KW-0378">Hydrolase</keyword>
<keyword evidence="4" id="KW-0862">Zinc</keyword>
<dbReference type="EMBL" id="QXHD01000004">
    <property type="protein sequence ID" value="NEZ56240.1"/>
    <property type="molecule type" value="Genomic_DNA"/>
</dbReference>
<evidence type="ECO:0000256" key="2">
    <source>
        <dbReference type="ARBA" id="ARBA00022723"/>
    </source>
</evidence>
<dbReference type="GO" id="GO:0008235">
    <property type="term" value="F:metalloexopeptidase activity"/>
    <property type="evidence" value="ECO:0007669"/>
    <property type="project" value="TreeGrafter"/>
</dbReference>
<evidence type="ECO:0000256" key="5">
    <source>
        <dbReference type="ARBA" id="ARBA00023049"/>
    </source>
</evidence>
<dbReference type="GO" id="GO:0008270">
    <property type="term" value="F:zinc ion binding"/>
    <property type="evidence" value="ECO:0007669"/>
    <property type="project" value="TreeGrafter"/>
</dbReference>
<name>A0A6M0RK43_9CYAN</name>
<keyword evidence="7" id="KW-1185">Reference proteome</keyword>
<dbReference type="Proteomes" id="UP000481033">
    <property type="component" value="Unassembled WGS sequence"/>
</dbReference>
<evidence type="ECO:0000313" key="7">
    <source>
        <dbReference type="Proteomes" id="UP000481033"/>
    </source>
</evidence>
<dbReference type="InterPro" id="IPR051929">
    <property type="entry name" value="VirAsm_ModProt"/>
</dbReference>
<evidence type="ECO:0000256" key="1">
    <source>
        <dbReference type="ARBA" id="ARBA00022670"/>
    </source>
</evidence>
<keyword evidence="2" id="KW-0479">Metal-binding</keyword>